<gene>
    <name evidence="1" type="ORF">CIRG_09954</name>
</gene>
<name>A0A0J6Y0I2_COCIT</name>
<evidence type="ECO:0000313" key="2">
    <source>
        <dbReference type="Proteomes" id="UP000054565"/>
    </source>
</evidence>
<protein>
    <submittedName>
        <fullName evidence="1">Uncharacterized protein</fullName>
    </submittedName>
</protein>
<proteinExistence type="predicted"/>
<evidence type="ECO:0000313" key="1">
    <source>
        <dbReference type="EMBL" id="KMP02131.1"/>
    </source>
</evidence>
<reference evidence="2" key="1">
    <citation type="journal article" date="2010" name="Genome Res.">
        <title>Population genomic sequencing of Coccidioides fungi reveals recent hybridization and transposon control.</title>
        <authorList>
            <person name="Neafsey D.E."/>
            <person name="Barker B.M."/>
            <person name="Sharpton T.J."/>
            <person name="Stajich J.E."/>
            <person name="Park D.J."/>
            <person name="Whiston E."/>
            <person name="Hung C.-Y."/>
            <person name="McMahan C."/>
            <person name="White J."/>
            <person name="Sykes S."/>
            <person name="Heiman D."/>
            <person name="Young S."/>
            <person name="Zeng Q."/>
            <person name="Abouelleil A."/>
            <person name="Aftuck L."/>
            <person name="Bessette D."/>
            <person name="Brown A."/>
            <person name="FitzGerald M."/>
            <person name="Lui A."/>
            <person name="Macdonald J.P."/>
            <person name="Priest M."/>
            <person name="Orbach M.J."/>
            <person name="Galgiani J.N."/>
            <person name="Kirkland T.N."/>
            <person name="Cole G.T."/>
            <person name="Birren B.W."/>
            <person name="Henn M.R."/>
            <person name="Taylor J.W."/>
            <person name="Rounsley S.D."/>
        </authorList>
    </citation>
    <scope>NUCLEOTIDE SEQUENCE [LARGE SCALE GENOMIC DNA]</scope>
    <source>
        <strain evidence="2">RMSCC 2394</strain>
    </source>
</reference>
<dbReference type="Proteomes" id="UP000054565">
    <property type="component" value="Unassembled WGS sequence"/>
</dbReference>
<dbReference type="AlphaFoldDB" id="A0A0J6Y0I2"/>
<sequence>MAWNLGASVVVNVGSDEFDPDILDILILLRVFGLNKRAHRIYILLSRGNRGVHYSDSLTNLRMGSQHIREHNIGDSSDDRTDILTELAKHDFESGSYAALARYAPKCILRSAPEFSGQPNPIVISSIKPKDVLIG</sequence>
<dbReference type="EMBL" id="DS028102">
    <property type="protein sequence ID" value="KMP02131.1"/>
    <property type="molecule type" value="Genomic_DNA"/>
</dbReference>
<accession>A0A0J6Y0I2</accession>
<organism evidence="1 2">
    <name type="scientific">Coccidioides immitis RMSCC 2394</name>
    <dbReference type="NCBI Taxonomy" id="404692"/>
    <lineage>
        <taxon>Eukaryota</taxon>
        <taxon>Fungi</taxon>
        <taxon>Dikarya</taxon>
        <taxon>Ascomycota</taxon>
        <taxon>Pezizomycotina</taxon>
        <taxon>Eurotiomycetes</taxon>
        <taxon>Eurotiomycetidae</taxon>
        <taxon>Onygenales</taxon>
        <taxon>Onygenaceae</taxon>
        <taxon>Coccidioides</taxon>
    </lineage>
</organism>